<dbReference type="Pfam" id="PF14392">
    <property type="entry name" value="zf-CCHC_4"/>
    <property type="match status" value="1"/>
</dbReference>
<evidence type="ECO:0000259" key="1">
    <source>
        <dbReference type="Pfam" id="PF14392"/>
    </source>
</evidence>
<feature type="domain" description="Zinc knuckle CX2CX4HX4C" evidence="1">
    <location>
        <begin position="84"/>
        <end position="132"/>
    </location>
</feature>
<accession>A0ABQ9M4J9</accession>
<name>A0ABQ9M4J9_HEVBR</name>
<dbReference type="EMBL" id="JARPOI010000009">
    <property type="protein sequence ID" value="KAJ9173813.1"/>
    <property type="molecule type" value="Genomic_DNA"/>
</dbReference>
<organism evidence="2 3">
    <name type="scientific">Hevea brasiliensis</name>
    <name type="common">Para rubber tree</name>
    <name type="synonym">Siphonia brasiliensis</name>
    <dbReference type="NCBI Taxonomy" id="3981"/>
    <lineage>
        <taxon>Eukaryota</taxon>
        <taxon>Viridiplantae</taxon>
        <taxon>Streptophyta</taxon>
        <taxon>Embryophyta</taxon>
        <taxon>Tracheophyta</taxon>
        <taxon>Spermatophyta</taxon>
        <taxon>Magnoliopsida</taxon>
        <taxon>eudicotyledons</taxon>
        <taxon>Gunneridae</taxon>
        <taxon>Pentapetalae</taxon>
        <taxon>rosids</taxon>
        <taxon>fabids</taxon>
        <taxon>Malpighiales</taxon>
        <taxon>Euphorbiaceae</taxon>
        <taxon>Crotonoideae</taxon>
        <taxon>Micrandreae</taxon>
        <taxon>Hevea</taxon>
    </lineage>
</organism>
<dbReference type="InterPro" id="IPR025836">
    <property type="entry name" value="Zn_knuckle_CX2CX4HX4C"/>
</dbReference>
<dbReference type="InterPro" id="IPR040256">
    <property type="entry name" value="At4g02000-like"/>
</dbReference>
<sequence>MLLKGLWSFNKHLLVTHHLLPRKNPFDVEFHITLFWVQVHHVPVGYVNKSVAKLLGDFLMKFIGYDFAISNGGWKSYMHIKVAIDIRVLLKRSKKVLTEKEYGFIVHFQYERLPIFCFLCGLLGHNENYCEKLFDGMNGMKQKGWGAWL</sequence>
<evidence type="ECO:0000313" key="2">
    <source>
        <dbReference type="EMBL" id="KAJ9173813.1"/>
    </source>
</evidence>
<dbReference type="Proteomes" id="UP001174677">
    <property type="component" value="Chromosome 9"/>
</dbReference>
<gene>
    <name evidence="2" type="ORF">P3X46_016913</name>
</gene>
<dbReference type="PANTHER" id="PTHR31286">
    <property type="entry name" value="GLYCINE-RICH CELL WALL STRUCTURAL PROTEIN 1.8-LIKE"/>
    <property type="match status" value="1"/>
</dbReference>
<proteinExistence type="predicted"/>
<comment type="caution">
    <text evidence="2">The sequence shown here is derived from an EMBL/GenBank/DDBJ whole genome shotgun (WGS) entry which is preliminary data.</text>
</comment>
<protein>
    <recommendedName>
        <fullName evidence="1">Zinc knuckle CX2CX4HX4C domain-containing protein</fullName>
    </recommendedName>
</protein>
<evidence type="ECO:0000313" key="3">
    <source>
        <dbReference type="Proteomes" id="UP001174677"/>
    </source>
</evidence>
<dbReference type="PANTHER" id="PTHR31286:SF153">
    <property type="entry name" value="DUF4283 DOMAIN PROTEIN"/>
    <property type="match status" value="1"/>
</dbReference>
<keyword evidence="3" id="KW-1185">Reference proteome</keyword>
<reference evidence="2" key="1">
    <citation type="journal article" date="2023" name="Plant Biotechnol. J.">
        <title>Chromosome-level wild Hevea brasiliensis genome provides new tools for genomic-assisted breeding and valuable loci to elevate rubber yield.</title>
        <authorList>
            <person name="Cheng H."/>
            <person name="Song X."/>
            <person name="Hu Y."/>
            <person name="Wu T."/>
            <person name="Yang Q."/>
            <person name="An Z."/>
            <person name="Feng S."/>
            <person name="Deng Z."/>
            <person name="Wu W."/>
            <person name="Zeng X."/>
            <person name="Tu M."/>
            <person name="Wang X."/>
            <person name="Huang H."/>
        </authorList>
    </citation>
    <scope>NUCLEOTIDE SEQUENCE</scope>
    <source>
        <strain evidence="2">MT/VB/25A 57/8</strain>
    </source>
</reference>